<dbReference type="PANTHER" id="PTHR23131">
    <property type="entry name" value="ENDORIBONUCLEASE LACTB2"/>
    <property type="match status" value="1"/>
</dbReference>
<dbReference type="EMBL" id="DTQM01000179">
    <property type="protein sequence ID" value="HGC43383.1"/>
    <property type="molecule type" value="Genomic_DNA"/>
</dbReference>
<name>A0A8J4HBR5_9PROT</name>
<organism evidence="2">
    <name type="scientific">Acidicaldus sp</name>
    <dbReference type="NCBI Taxonomy" id="1872105"/>
    <lineage>
        <taxon>Bacteria</taxon>
        <taxon>Pseudomonadati</taxon>
        <taxon>Pseudomonadota</taxon>
        <taxon>Alphaproteobacteria</taxon>
        <taxon>Acetobacterales</taxon>
        <taxon>Acetobacteraceae</taxon>
        <taxon>Acidicaldus</taxon>
    </lineage>
</organism>
<dbReference type="Pfam" id="PF17778">
    <property type="entry name" value="WHD_BLACT"/>
    <property type="match status" value="1"/>
</dbReference>
<gene>
    <name evidence="2" type="ORF">ENY07_09235</name>
</gene>
<dbReference type="InterPro" id="IPR036866">
    <property type="entry name" value="RibonucZ/Hydroxyglut_hydro"/>
</dbReference>
<dbReference type="SMART" id="SM00849">
    <property type="entry name" value="Lactamase_B"/>
    <property type="match status" value="1"/>
</dbReference>
<dbReference type="PANTHER" id="PTHR23131:SF0">
    <property type="entry name" value="ENDORIBONUCLEASE LACTB2"/>
    <property type="match status" value="1"/>
</dbReference>
<evidence type="ECO:0000313" key="2">
    <source>
        <dbReference type="EMBL" id="HGC43383.1"/>
    </source>
</evidence>
<reference evidence="2" key="1">
    <citation type="journal article" date="2020" name="mSystems">
        <title>Genome- and Community-Level Interaction Insights into Carbon Utilization and Element Cycling Functions of Hydrothermarchaeota in Hydrothermal Sediment.</title>
        <authorList>
            <person name="Zhou Z."/>
            <person name="Liu Y."/>
            <person name="Xu W."/>
            <person name="Pan J."/>
            <person name="Luo Z.H."/>
            <person name="Li M."/>
        </authorList>
    </citation>
    <scope>NUCLEOTIDE SEQUENCE</scope>
    <source>
        <strain evidence="2">SpSt-997</strain>
    </source>
</reference>
<dbReference type="Gene3D" id="3.60.15.10">
    <property type="entry name" value="Ribonuclease Z/Hydroxyacylglutathione hydrolase-like"/>
    <property type="match status" value="1"/>
</dbReference>
<dbReference type="Pfam" id="PF00753">
    <property type="entry name" value="Lactamase_B"/>
    <property type="match status" value="2"/>
</dbReference>
<feature type="domain" description="Metallo-beta-lactamase" evidence="1">
    <location>
        <begin position="36"/>
        <end position="194"/>
    </location>
</feature>
<dbReference type="AlphaFoldDB" id="A0A8J4HBR5"/>
<dbReference type="InterPro" id="IPR001279">
    <property type="entry name" value="Metallo-B-lactamas"/>
</dbReference>
<proteinExistence type="predicted"/>
<dbReference type="CDD" id="cd16278">
    <property type="entry name" value="metallo-hydrolase-like_MBL-fold"/>
    <property type="match status" value="1"/>
</dbReference>
<protein>
    <submittedName>
        <fullName evidence="2">MBL fold metallo-hydrolase</fullName>
    </submittedName>
</protein>
<dbReference type="Gene3D" id="1.10.10.10">
    <property type="entry name" value="Winged helix-like DNA-binding domain superfamily/Winged helix DNA-binding domain"/>
    <property type="match status" value="1"/>
</dbReference>
<evidence type="ECO:0000259" key="1">
    <source>
        <dbReference type="SMART" id="SM00849"/>
    </source>
</evidence>
<comment type="caution">
    <text evidence="2">The sequence shown here is derived from an EMBL/GenBank/DDBJ whole genome shotgun (WGS) entry which is preliminary data.</text>
</comment>
<dbReference type="InterPro" id="IPR050662">
    <property type="entry name" value="Sec-metab_biosynth-thioest"/>
</dbReference>
<sequence>MPFLTEPEPERGIASPIMAGLRRIVAPNPGRMTYHGTNTFLIDPAERDGRGVIVLDPGPDSAAHVAAILAATGGKVSLILLSHTHSDHLGATAALRAATSAPVAAYHTPLVPEFIPDIRLADGDEIAGFRALHTPGHAADHLCFAWRDGVLFSADHVMAWSTSIVSPPGGDMAAYFASLRLLLERPDRLYLPGHGPALPDPHPYVRDLLAHRMARENAIAEALQRGPASTHRLMETLYSQLDPMLRRAAERNVLAHLMKLEVEGRVQRAGEMWRAAA</sequence>
<dbReference type="InterPro" id="IPR036388">
    <property type="entry name" value="WH-like_DNA-bd_sf"/>
</dbReference>
<dbReference type="SUPFAM" id="SSF56281">
    <property type="entry name" value="Metallo-hydrolase/oxidoreductase"/>
    <property type="match status" value="1"/>
</dbReference>
<accession>A0A8J4HBR5</accession>
<dbReference type="InterPro" id="IPR041516">
    <property type="entry name" value="LACTB2_WH"/>
</dbReference>